<evidence type="ECO:0000313" key="4">
    <source>
        <dbReference type="Proteomes" id="UP000070720"/>
    </source>
</evidence>
<dbReference type="Proteomes" id="UP000070720">
    <property type="component" value="Chromosome 4"/>
</dbReference>
<feature type="signal peptide" evidence="1">
    <location>
        <begin position="1"/>
        <end position="16"/>
    </location>
</feature>
<dbReference type="InParanoid" id="I1S7V7"/>
<dbReference type="EMBL" id="HG970335">
    <property type="protein sequence ID" value="CEF85474.1"/>
    <property type="molecule type" value="Genomic_DNA"/>
</dbReference>
<reference evidence="2 4" key="3">
    <citation type="journal article" date="2015" name="BMC Genomics">
        <title>The completed genome sequence of the pathogenic ascomycete fungus Fusarium graminearum.</title>
        <authorList>
            <person name="King R."/>
            <person name="Urban M."/>
            <person name="Hammond-Kosack M.C."/>
            <person name="Hassani-Pak K."/>
            <person name="Hammond-Kosack K.E."/>
        </authorList>
    </citation>
    <scope>NUCLEOTIDE SEQUENCE [LARGE SCALE GENOMIC DNA]</scope>
    <source>
        <strain evidence="4">ATCC MYA-4620 / CBS 123657 / FGSC 9075 / NRRL 31084 / PH-1</strain>
        <strain evidence="2">PH-1</strain>
    </source>
</reference>
<accession>A0A098DVT6</accession>
<proteinExistence type="predicted"/>
<name>I1S7V7_GIBZE</name>
<dbReference type="RefSeq" id="XP_011326101.1">
    <property type="nucleotide sequence ID" value="XM_011327799.1"/>
</dbReference>
<evidence type="ECO:0000256" key="1">
    <source>
        <dbReference type="SAM" id="SignalP"/>
    </source>
</evidence>
<protein>
    <submittedName>
        <fullName evidence="2">Chromosome 4, complete genome</fullName>
    </submittedName>
</protein>
<sequence>MFILFLLVVDEMKSQQEPDQPPARTITHGRATVQSTYVTGIG</sequence>
<reference evidence="3" key="4">
    <citation type="submission" date="2017-01" db="UniProtKB">
        <authorList>
            <consortium name="EnsemblFungi"/>
        </authorList>
    </citation>
    <scope>IDENTIFICATION</scope>
    <source>
        <strain evidence="3">PH-1 / ATCC MYA-4620 / FGSC 9075 / NRRL 31084</strain>
    </source>
</reference>
<organism evidence="2 4">
    <name type="scientific">Gibberella zeae (strain ATCC MYA-4620 / CBS 123657 / FGSC 9075 / NRRL 31084 / PH-1)</name>
    <name type="common">Wheat head blight fungus</name>
    <name type="synonym">Fusarium graminearum</name>
    <dbReference type="NCBI Taxonomy" id="229533"/>
    <lineage>
        <taxon>Eukaryota</taxon>
        <taxon>Fungi</taxon>
        <taxon>Dikarya</taxon>
        <taxon>Ascomycota</taxon>
        <taxon>Pezizomycotina</taxon>
        <taxon>Sordariomycetes</taxon>
        <taxon>Hypocreomycetidae</taxon>
        <taxon>Hypocreales</taxon>
        <taxon>Nectriaceae</taxon>
        <taxon>Fusarium</taxon>
    </lineage>
</organism>
<keyword evidence="4" id="KW-1185">Reference proteome</keyword>
<feature type="chain" id="PRO_5010124818" evidence="1">
    <location>
        <begin position="17"/>
        <end position="42"/>
    </location>
</feature>
<dbReference type="VEuPathDB" id="FungiDB:FGRAMPH1_01G22427"/>
<dbReference type="AlphaFoldDB" id="I1S7V7"/>
<evidence type="ECO:0000313" key="3">
    <source>
        <dbReference type="EnsemblFungi" id="CEF85474"/>
    </source>
</evidence>
<keyword evidence="1" id="KW-0732">Signal</keyword>
<accession>I1S7V7</accession>
<evidence type="ECO:0000313" key="2">
    <source>
        <dbReference type="EMBL" id="CEF85474.1"/>
    </source>
</evidence>
<dbReference type="KEGG" id="fgr:FGSG_12932"/>
<dbReference type="HOGENOM" id="CLU_3260634_0_0_1"/>
<reference evidence="3 4" key="1">
    <citation type="journal article" date="2007" name="Science">
        <title>The Fusarium graminearum genome reveals a link between localized polymorphism and pathogen specialization.</title>
        <authorList>
            <person name="Cuomo C.A."/>
            <person name="Gueldener U."/>
            <person name="Xu J.-R."/>
            <person name="Trail F."/>
            <person name="Turgeon B.G."/>
            <person name="Di Pietro A."/>
            <person name="Walton J.D."/>
            <person name="Ma L.-J."/>
            <person name="Baker S.E."/>
            <person name="Rep M."/>
            <person name="Adam G."/>
            <person name="Antoniw J."/>
            <person name="Baldwin T."/>
            <person name="Calvo S.E."/>
            <person name="Chang Y.-L."/>
            <person name="DeCaprio D."/>
            <person name="Gale L.R."/>
            <person name="Gnerre S."/>
            <person name="Goswami R.S."/>
            <person name="Hammond-Kosack K."/>
            <person name="Harris L.J."/>
            <person name="Hilburn K."/>
            <person name="Kennell J.C."/>
            <person name="Kroken S."/>
            <person name="Magnuson J.K."/>
            <person name="Mannhaupt G."/>
            <person name="Mauceli E.W."/>
            <person name="Mewes H.-W."/>
            <person name="Mitterbauer R."/>
            <person name="Muehlbauer G."/>
            <person name="Muensterkoetter M."/>
            <person name="Nelson D."/>
            <person name="O'Donnell K."/>
            <person name="Ouellet T."/>
            <person name="Qi W."/>
            <person name="Quesneville H."/>
            <person name="Roncero M.I.G."/>
            <person name="Seong K.-Y."/>
            <person name="Tetko I.V."/>
            <person name="Urban M."/>
            <person name="Waalwijk C."/>
            <person name="Ward T.J."/>
            <person name="Yao J."/>
            <person name="Birren B.W."/>
            <person name="Kistler H.C."/>
        </authorList>
    </citation>
    <scope>NUCLEOTIDE SEQUENCE [LARGE SCALE GENOMIC DNA]</scope>
    <source>
        <strain evidence="4">ATCC MYA-4620 / CBS 123657 / FGSC 9075 / NRRL 31084 / PH-1</strain>
        <strain evidence="3">PH-1 / ATCC MYA-4620 / FGSC 9075 / NRRL 31084</strain>
    </source>
</reference>
<dbReference type="EnsemblFungi" id="CEF85474">
    <property type="protein sequence ID" value="CEF85474"/>
    <property type="gene ID" value="FGRRES_12932"/>
</dbReference>
<gene>
    <name evidence="2" type="ORF">FGRAMPH1_01T22427</name>
</gene>
<reference evidence="3 4" key="2">
    <citation type="journal article" date="2010" name="Nature">
        <title>Comparative genomics reveals mobile pathogenicity chromosomes in Fusarium.</title>
        <authorList>
            <person name="Ma L.J."/>
            <person name="van der Does H.C."/>
            <person name="Borkovich K.A."/>
            <person name="Coleman J.J."/>
            <person name="Daboussi M.J."/>
            <person name="Di Pietro A."/>
            <person name="Dufresne M."/>
            <person name="Freitag M."/>
            <person name="Grabherr M."/>
            <person name="Henrissat B."/>
            <person name="Houterman P.M."/>
            <person name="Kang S."/>
            <person name="Shim W.B."/>
            <person name="Woloshuk C."/>
            <person name="Xie X."/>
            <person name="Xu J.R."/>
            <person name="Antoniw J."/>
            <person name="Baker S.E."/>
            <person name="Bluhm B.H."/>
            <person name="Breakspear A."/>
            <person name="Brown D.W."/>
            <person name="Butchko R.A."/>
            <person name="Chapman S."/>
            <person name="Coulson R."/>
            <person name="Coutinho P.M."/>
            <person name="Danchin E.G."/>
            <person name="Diener A."/>
            <person name="Gale L.R."/>
            <person name="Gardiner D.M."/>
            <person name="Goff S."/>
            <person name="Hammond-Kosack K.E."/>
            <person name="Hilburn K."/>
            <person name="Hua-Van A."/>
            <person name="Jonkers W."/>
            <person name="Kazan K."/>
            <person name="Kodira C.D."/>
            <person name="Koehrsen M."/>
            <person name="Kumar L."/>
            <person name="Lee Y.H."/>
            <person name="Li L."/>
            <person name="Manners J.M."/>
            <person name="Miranda-Saavedra D."/>
            <person name="Mukherjee M."/>
            <person name="Park G."/>
            <person name="Park J."/>
            <person name="Park S.Y."/>
            <person name="Proctor R.H."/>
            <person name="Regev A."/>
            <person name="Ruiz-Roldan M.C."/>
            <person name="Sain D."/>
            <person name="Sakthikumar S."/>
            <person name="Sykes S."/>
            <person name="Schwartz D.C."/>
            <person name="Turgeon B.G."/>
            <person name="Wapinski I."/>
            <person name="Yoder O."/>
            <person name="Young S."/>
            <person name="Zeng Q."/>
            <person name="Zhou S."/>
            <person name="Galagan J."/>
            <person name="Cuomo C.A."/>
            <person name="Kistler H.C."/>
            <person name="Rep M."/>
        </authorList>
    </citation>
    <scope>GENOME REANNOTATION</scope>
    <source>
        <strain evidence="4">ATCC MYA-4620 / CBS 123657 / FGSC 9075 / NRRL 31084 / PH-1</strain>
        <strain evidence="3">PH-1 / ATCC MYA-4620 / FGSC 9075 / NRRL 31084</strain>
    </source>
</reference>
<dbReference type="PHI-base" id="PHI:122991"/>